<evidence type="ECO:0000256" key="2">
    <source>
        <dbReference type="SAM" id="SignalP"/>
    </source>
</evidence>
<proteinExistence type="predicted"/>
<evidence type="ECO:0000313" key="3">
    <source>
        <dbReference type="EMBL" id="QDU97588.1"/>
    </source>
</evidence>
<keyword evidence="4" id="KW-1185">Reference proteome</keyword>
<protein>
    <recommendedName>
        <fullName evidence="5">Flagellar basal body rod modification protein</fullName>
    </recommendedName>
</protein>
<gene>
    <name evidence="3" type="ORF">Pla8534_54380</name>
</gene>
<evidence type="ECO:0008006" key="5">
    <source>
        <dbReference type="Google" id="ProtNLM"/>
    </source>
</evidence>
<dbReference type="SUPFAM" id="SSF101898">
    <property type="entry name" value="NHL repeat"/>
    <property type="match status" value="1"/>
</dbReference>
<evidence type="ECO:0000313" key="4">
    <source>
        <dbReference type="Proteomes" id="UP000317648"/>
    </source>
</evidence>
<dbReference type="Gene3D" id="2.60.40.1190">
    <property type="match status" value="1"/>
</dbReference>
<feature type="region of interest" description="Disordered" evidence="1">
    <location>
        <begin position="381"/>
        <end position="400"/>
    </location>
</feature>
<feature type="signal peptide" evidence="2">
    <location>
        <begin position="1"/>
        <end position="29"/>
    </location>
</feature>
<sequence length="1766" mass="195002" precursor="true">MPACLRSSLAWQMVLSALLLACCLSPGMAAESDGMLAISIDDIDDSRCRQYLSGQAQPADNLMVRRALGLQPQAPVWKFGGGPFVTETDFQYLIVFKRAVPVGSIVCEIELDPASPQVQLSTYSPEATGEPDPAVPGQWQSLNLRQTLPPGFTTRALLVTDRRHRRQSALAGLLLLRPRFHSITHEAIGIAEKAPFGSHPNALPQGRTWTNTAPDPRPGAAKQVQRGPVSDVLPSWYLLFWDQPQTLAAVSLTCNANRYRLLSYRGDPQANPGLAPPSDWRPIEFTVVSRYSVGSEQSSQLLVFPTLQTQAIKLEMLDCDGPVAQIQRFDALVNLGDDPVPPADSGAPSPFSIPYEQPFDGELAMVITDAQGRPVRNLVAQQKRTAGPTEEAWDLKDESGRMVPPGEYHWKAITSPPLGVNYEMTVYPSAPQHFPGQTPWLTGKSEANGWLADHATHVAGTALGDHVYFGAPGVEGGVCLIECDLNGRKQWGRHSFASFTGLKRLAADDRAVFIYERDNLCRLDPESHEIQQIAGLKSVTRQGAVTGMAAASGEVYLSFHGAIPAFENATTASRVDLENCLPRYPERIPDPLGSRRVQPNPREEFLRLLRLKGTPPGQDQPPKDAREGHFPIDLETAGGDPLHQYLVVAFNAPTPVGSLMFPCPEAVRLELSVLKPSAPYPPRPQQDGDWISFDAQPQAGWVCLPAPPQTMTRAIRIQAFPVGEDAPSRDPLDAILDNTAKAKEPSIDGLLDRPKTASLLSDPGAGAKSKWFARIEGLKLLRRRFTSQIAPPRIRVNSGEVNAQGEWDAQRTAAVSSESPGVYLMEWDEPQQLAGLAIKEIDGEETLVEVWEGPASEPIALEGDEHWRQVAVYTQSRRDSYEPAFTRNHWARYLDGYVDFEEIIATRAVRLRVVKQWADQGNRNSASQRVDRGGRELDPRRCRIFGVAAMKYLGDEPAMETLTHQRIEVRDALTGELRRELPGSVDHSLQVNPQGELFGVSQQRIVRVDRQTGETTPVLPAVDGASLLAERFTIGPDGDFYVFVLPEKTIHVYHPSGERVRVIGHAGGQQPGPWDPQKFLKVETLFVDQADHLWVVESQYVPRRIVQYRTDGSLVKEFYGNTPYGGGGVLDRHDKSRLFFQHVQLEIDWQTGESRIKNLLATYMPPDYVPQQFQGRTYLTSAPLSYRYYQPCGVVYLLNEAEGTAQPAAAFGDARDYPPLKDARILAKLAPGKVLSDYEFVWTDQNGDGKPEPAEVTFTPLPSGARVQLGRFNADLTCCGGDYAWQVSEVLDNGVPVFTRQQLPAHALYELHGGKLLALHRPASLHRPGDEPRGAMETQVHAADGAALWNYPTTHTGVSGLYLPPWKPGYVTNEFGVIGHETADQGDLGEFFVTHANNGQWKIWTSDGLLAGAILRHKFSPGNRTTDAFPTAERGMSLDGLSAGQEHFHGYFTKTDQDGKFYLVLGHNYISLAEVTGLDQFRRLSGVVQVSADNVRQMQDWQEEQARREVKSLALTLQCLPFDGKELPDTAEVEEVTFGVAYDEQNLYLRWEVRNLGPFANDADDIRRMFKSGACVDFQLSVNPQAAPGRRQPVRGDQRLLIGMVQGKPRVVLYDAVQAGGPTAQAWETSTPAGGVTAFDRVVELTSVRVKHEPHESGQGYTVTATVPLRELGLKIVDGMRLKMDWGVIASNDGQTVNRRLYWANRLANGVTDEAVEARLEPHLWGTAYFASQSQAEQRLNAVLPDIDNKQRSTTDLDALLDDIKP</sequence>
<keyword evidence="2" id="KW-0732">Signal</keyword>
<dbReference type="Gene3D" id="2.60.40.4070">
    <property type="match status" value="1"/>
</dbReference>
<accession>A0A518E0H0</accession>
<dbReference type="KEGG" id="lcre:Pla8534_54380"/>
<dbReference type="PROSITE" id="PS51257">
    <property type="entry name" value="PROKAR_LIPOPROTEIN"/>
    <property type="match status" value="1"/>
</dbReference>
<name>A0A518E0H0_9BACT</name>
<organism evidence="3 4">
    <name type="scientific">Lignipirellula cremea</name>
    <dbReference type="NCBI Taxonomy" id="2528010"/>
    <lineage>
        <taxon>Bacteria</taxon>
        <taxon>Pseudomonadati</taxon>
        <taxon>Planctomycetota</taxon>
        <taxon>Planctomycetia</taxon>
        <taxon>Pirellulales</taxon>
        <taxon>Pirellulaceae</taxon>
        <taxon>Lignipirellula</taxon>
    </lineage>
</organism>
<dbReference type="EMBL" id="CP036433">
    <property type="protein sequence ID" value="QDU97588.1"/>
    <property type="molecule type" value="Genomic_DNA"/>
</dbReference>
<evidence type="ECO:0000256" key="1">
    <source>
        <dbReference type="SAM" id="MobiDB-lite"/>
    </source>
</evidence>
<feature type="chain" id="PRO_5021747808" description="Flagellar basal body rod modification protein" evidence="2">
    <location>
        <begin position="30"/>
        <end position="1766"/>
    </location>
</feature>
<reference evidence="3 4" key="1">
    <citation type="submission" date="2019-02" db="EMBL/GenBank/DDBJ databases">
        <title>Deep-cultivation of Planctomycetes and their phenomic and genomic characterization uncovers novel biology.</title>
        <authorList>
            <person name="Wiegand S."/>
            <person name="Jogler M."/>
            <person name="Boedeker C."/>
            <person name="Pinto D."/>
            <person name="Vollmers J."/>
            <person name="Rivas-Marin E."/>
            <person name="Kohn T."/>
            <person name="Peeters S.H."/>
            <person name="Heuer A."/>
            <person name="Rast P."/>
            <person name="Oberbeckmann S."/>
            <person name="Bunk B."/>
            <person name="Jeske O."/>
            <person name="Meyerdierks A."/>
            <person name="Storesund J.E."/>
            <person name="Kallscheuer N."/>
            <person name="Luecker S."/>
            <person name="Lage O.M."/>
            <person name="Pohl T."/>
            <person name="Merkel B.J."/>
            <person name="Hornburger P."/>
            <person name="Mueller R.-W."/>
            <person name="Bruemmer F."/>
            <person name="Labrenz M."/>
            <person name="Spormann A.M."/>
            <person name="Op den Camp H."/>
            <person name="Overmann J."/>
            <person name="Amann R."/>
            <person name="Jetten M.S.M."/>
            <person name="Mascher T."/>
            <person name="Medema M.H."/>
            <person name="Devos D.P."/>
            <person name="Kaster A.-K."/>
            <person name="Ovreas L."/>
            <person name="Rohde M."/>
            <person name="Galperin M.Y."/>
            <person name="Jogler C."/>
        </authorList>
    </citation>
    <scope>NUCLEOTIDE SEQUENCE [LARGE SCALE GENOMIC DNA]</scope>
    <source>
        <strain evidence="3 4">Pla85_3_4</strain>
    </source>
</reference>
<dbReference type="Proteomes" id="UP000317648">
    <property type="component" value="Chromosome"/>
</dbReference>